<comment type="subcellular location">
    <subcellularLocation>
        <location evidence="1">Cell membrane</location>
        <topology evidence="1">Multi-pass membrane protein</topology>
    </subcellularLocation>
</comment>
<feature type="transmembrane region" description="Helical" evidence="7">
    <location>
        <begin position="166"/>
        <end position="188"/>
    </location>
</feature>
<dbReference type="InterPro" id="IPR011527">
    <property type="entry name" value="ABC1_TM_dom"/>
</dbReference>
<dbReference type="PANTHER" id="PTHR24221:SF248">
    <property type="entry name" value="ABC TRANSPORTER TRANSMEMBRANE REGION"/>
    <property type="match status" value="1"/>
</dbReference>
<keyword evidence="5 7" id="KW-1133">Transmembrane helix</keyword>
<dbReference type="PROSITE" id="PS50929">
    <property type="entry name" value="ABC_TM1F"/>
    <property type="match status" value="1"/>
</dbReference>
<dbReference type="PROSITE" id="PS50893">
    <property type="entry name" value="ABC_TRANSPORTER_2"/>
    <property type="match status" value="1"/>
</dbReference>
<comment type="caution">
    <text evidence="11">The sequence shown here is derived from an EMBL/GenBank/DDBJ whole genome shotgun (WGS) entry which is preliminary data.</text>
</comment>
<reference evidence="12" key="1">
    <citation type="submission" date="2018-07" db="EMBL/GenBank/DDBJ databases">
        <title>Genomic and Epidemiologic Investigation of an Indolent Hospital Outbreak.</title>
        <authorList>
            <person name="Johnson R.C."/>
            <person name="Deming C."/>
            <person name="Conlan S."/>
            <person name="Zellmer C.J."/>
            <person name="Michelin A.V."/>
            <person name="Lee-Lin S.-Q."/>
            <person name="Thomas P.J."/>
            <person name="Park M."/>
            <person name="Weingarten R.A."/>
            <person name="Less J."/>
            <person name="Dekker J.P."/>
            <person name="Frank K.M."/>
            <person name="Musser K.A."/>
            <person name="Mcquiston J.R."/>
            <person name="Henderson D.K."/>
            <person name="Lau A.F."/>
            <person name="Palmore T.N."/>
            <person name="Segre J.A."/>
        </authorList>
    </citation>
    <scope>NUCLEOTIDE SEQUENCE [LARGE SCALE GENOMIC DNA]</scope>
    <source>
        <strain evidence="12">SK-CDC1_0717</strain>
    </source>
</reference>
<dbReference type="InterPro" id="IPR003593">
    <property type="entry name" value="AAA+_ATPase"/>
</dbReference>
<feature type="transmembrane region" description="Helical" evidence="7">
    <location>
        <begin position="300"/>
        <end position="319"/>
    </location>
</feature>
<dbReference type="CDD" id="cd18587">
    <property type="entry name" value="ABC_6TM_LapB_like"/>
    <property type="match status" value="1"/>
</dbReference>
<evidence type="ECO:0000256" key="7">
    <source>
        <dbReference type="SAM" id="Phobius"/>
    </source>
</evidence>
<dbReference type="EMBL" id="QQYZ01000001">
    <property type="protein sequence ID" value="RSY90422.1"/>
    <property type="molecule type" value="Genomic_DNA"/>
</dbReference>
<evidence type="ECO:0000256" key="6">
    <source>
        <dbReference type="ARBA" id="ARBA00023136"/>
    </source>
</evidence>
<accession>A0A430G8F0</accession>
<dbReference type="SMART" id="SM00382">
    <property type="entry name" value="AAA"/>
    <property type="match status" value="1"/>
</dbReference>
<dbReference type="NCBIfam" id="TIGR03375">
    <property type="entry name" value="type_I_sec_LssB"/>
    <property type="match status" value="1"/>
</dbReference>
<dbReference type="GO" id="GO:0005524">
    <property type="term" value="F:ATP binding"/>
    <property type="evidence" value="ECO:0007669"/>
    <property type="project" value="UniProtKB-KW"/>
</dbReference>
<keyword evidence="2 7" id="KW-0812">Transmembrane</keyword>
<dbReference type="GO" id="GO:0140359">
    <property type="term" value="F:ABC-type transporter activity"/>
    <property type="evidence" value="ECO:0007669"/>
    <property type="project" value="InterPro"/>
</dbReference>
<dbReference type="Pfam" id="PF00005">
    <property type="entry name" value="ABC_tran"/>
    <property type="match status" value="1"/>
</dbReference>
<dbReference type="GO" id="GO:0008233">
    <property type="term" value="F:peptidase activity"/>
    <property type="evidence" value="ECO:0007669"/>
    <property type="project" value="InterPro"/>
</dbReference>
<evidence type="ECO:0000259" key="8">
    <source>
        <dbReference type="PROSITE" id="PS50893"/>
    </source>
</evidence>
<dbReference type="AlphaFoldDB" id="A0A430G8F0"/>
<keyword evidence="6 7" id="KW-0472">Membrane</keyword>
<dbReference type="InterPro" id="IPR039421">
    <property type="entry name" value="Type_1_exporter"/>
</dbReference>
<feature type="domain" description="ABC transporter" evidence="8">
    <location>
        <begin position="478"/>
        <end position="713"/>
    </location>
</feature>
<dbReference type="GO" id="GO:0005886">
    <property type="term" value="C:plasma membrane"/>
    <property type="evidence" value="ECO:0007669"/>
    <property type="project" value="UniProtKB-SubCell"/>
</dbReference>
<dbReference type="Pfam" id="PF00664">
    <property type="entry name" value="ABC_membrane"/>
    <property type="match status" value="1"/>
</dbReference>
<dbReference type="Proteomes" id="UP000287746">
    <property type="component" value="Unassembled WGS sequence"/>
</dbReference>
<dbReference type="InterPro" id="IPR005074">
    <property type="entry name" value="Peptidase_C39"/>
</dbReference>
<dbReference type="Gene3D" id="1.20.1560.10">
    <property type="entry name" value="ABC transporter type 1, transmembrane domain"/>
    <property type="match status" value="1"/>
</dbReference>
<dbReference type="Gene3D" id="3.40.50.300">
    <property type="entry name" value="P-loop containing nucleotide triphosphate hydrolases"/>
    <property type="match status" value="1"/>
</dbReference>
<feature type="transmembrane region" description="Helical" evidence="7">
    <location>
        <begin position="415"/>
        <end position="436"/>
    </location>
</feature>
<evidence type="ECO:0000313" key="11">
    <source>
        <dbReference type="EMBL" id="RSY90422.1"/>
    </source>
</evidence>
<protein>
    <submittedName>
        <fullName evidence="11">Type I secretion system permease/ATPase</fullName>
    </submittedName>
</protein>
<feature type="domain" description="ABC transmembrane type-1" evidence="9">
    <location>
        <begin position="166"/>
        <end position="444"/>
    </location>
</feature>
<dbReference type="GO" id="GO:0006508">
    <property type="term" value="P:proteolysis"/>
    <property type="evidence" value="ECO:0007669"/>
    <property type="project" value="InterPro"/>
</dbReference>
<dbReference type="SUPFAM" id="SSF90123">
    <property type="entry name" value="ABC transporter transmembrane region"/>
    <property type="match status" value="1"/>
</dbReference>
<dbReference type="InterPro" id="IPR017750">
    <property type="entry name" value="ATPase_T1SS"/>
</dbReference>
<evidence type="ECO:0000256" key="3">
    <source>
        <dbReference type="ARBA" id="ARBA00022741"/>
    </source>
</evidence>
<evidence type="ECO:0000313" key="12">
    <source>
        <dbReference type="Proteomes" id="UP000287746"/>
    </source>
</evidence>
<dbReference type="InterPro" id="IPR027417">
    <property type="entry name" value="P-loop_NTPase"/>
</dbReference>
<dbReference type="PROSITE" id="PS50990">
    <property type="entry name" value="PEPTIDASE_C39"/>
    <property type="match status" value="1"/>
</dbReference>
<feature type="transmembrane region" description="Helical" evidence="7">
    <location>
        <begin position="200"/>
        <end position="217"/>
    </location>
</feature>
<dbReference type="RefSeq" id="WP_126003162.1">
    <property type="nucleotide sequence ID" value="NZ_QQYZ01000001.1"/>
</dbReference>
<dbReference type="InterPro" id="IPR003439">
    <property type="entry name" value="ABC_transporter-like_ATP-bd"/>
</dbReference>
<dbReference type="GO" id="GO:0016887">
    <property type="term" value="F:ATP hydrolysis activity"/>
    <property type="evidence" value="ECO:0007669"/>
    <property type="project" value="InterPro"/>
</dbReference>
<dbReference type="SUPFAM" id="SSF52540">
    <property type="entry name" value="P-loop containing nucleoside triphosphate hydrolases"/>
    <property type="match status" value="1"/>
</dbReference>
<feature type="transmembrane region" description="Helical" evidence="7">
    <location>
        <begin position="272"/>
        <end position="294"/>
    </location>
</feature>
<keyword evidence="3" id="KW-0547">Nucleotide-binding</keyword>
<keyword evidence="4" id="KW-0067">ATP-binding</keyword>
<feature type="domain" description="Peptidase C39" evidence="10">
    <location>
        <begin position="4"/>
        <end position="128"/>
    </location>
</feature>
<evidence type="ECO:0000256" key="4">
    <source>
        <dbReference type="ARBA" id="ARBA00022840"/>
    </source>
</evidence>
<dbReference type="GO" id="GO:0034040">
    <property type="term" value="F:ATPase-coupled lipid transmembrane transporter activity"/>
    <property type="evidence" value="ECO:0007669"/>
    <property type="project" value="TreeGrafter"/>
</dbReference>
<dbReference type="InterPro" id="IPR036640">
    <property type="entry name" value="ABC1_TM_sf"/>
</dbReference>
<sequence>MADEGDSSVPHWGAALVVLAGLKGVKITEAELAGRLAWGNPAETTDARLIAAARSAGLKLDIVSAAIDDIPDMLLPAIFTMRDGTVAIVLSRSADSVEIILPRLLDNSPMQLPLADFHERASGRVGFVEPLSTRTRDARIEAFLRRPAKSWLRDAIIGHRSGYRDIMLASLFGNLLTFGTSLFAMQVWDRVIPAQSIPTLWVLALGTGIALLLELLLRTARVAIVDRIGREADMAISARVFARALDIRNDARPRSTGALIAQLRDIEQIRELLTSTTVAAIVDLPFIILFLILFTMLAGPLTFVLVAAALLIAVPGLLLQRPLAKLAKEGMREGALRNAILVESIERVEEIKATQSEARFQSLWERFTDTGTRIGAGQRFLSSLFVNWTQTLQQLAYTAVVVVGAFQVMDGNMTMGALIACSILTSRALVLFIPFGQIFTRWQNAKIAIAALDDLFDKPVDHDPDQGLLRRTVLRGNYELEGVSFAYDTDSPPVLRVERLTIRAGERVALLGRIGAGKSTLLRLLAGMAQPGGGRLLLDGTSMGLISPADIRREAAYLGQGAQLFLGTIRENLLVGTPAARDEDLLAALAVSGGLPLVQSQAHGFDLMLQEGGAGLSGGQRQTLLLARTLLRNGNILLLDEPSAPLDELSERNLVQQLGSWLGGRTLIVTTNRPGLLELVDRIVVIDNGRVALDGPKAKVLAALSGGRSDAAAAKLQGQPA</sequence>
<evidence type="ECO:0000256" key="5">
    <source>
        <dbReference type="ARBA" id="ARBA00022989"/>
    </source>
</evidence>
<evidence type="ECO:0000259" key="9">
    <source>
        <dbReference type="PROSITE" id="PS50929"/>
    </source>
</evidence>
<evidence type="ECO:0000256" key="2">
    <source>
        <dbReference type="ARBA" id="ARBA00022692"/>
    </source>
</evidence>
<name>A0A430G8F0_9SPHN</name>
<evidence type="ECO:0000256" key="1">
    <source>
        <dbReference type="ARBA" id="ARBA00004651"/>
    </source>
</evidence>
<gene>
    <name evidence="11" type="ORF">DAH66_00015</name>
</gene>
<proteinExistence type="predicted"/>
<evidence type="ECO:0000259" key="10">
    <source>
        <dbReference type="PROSITE" id="PS50990"/>
    </source>
</evidence>
<dbReference type="Gene3D" id="3.90.70.10">
    <property type="entry name" value="Cysteine proteinases"/>
    <property type="match status" value="1"/>
</dbReference>
<organism evidence="11 12">
    <name type="scientific">Sphingomonas koreensis</name>
    <dbReference type="NCBI Taxonomy" id="93064"/>
    <lineage>
        <taxon>Bacteria</taxon>
        <taxon>Pseudomonadati</taxon>
        <taxon>Pseudomonadota</taxon>
        <taxon>Alphaproteobacteria</taxon>
        <taxon>Sphingomonadales</taxon>
        <taxon>Sphingomonadaceae</taxon>
        <taxon>Sphingomonas</taxon>
    </lineage>
</organism>
<dbReference type="PANTHER" id="PTHR24221">
    <property type="entry name" value="ATP-BINDING CASSETTE SUB-FAMILY B"/>
    <property type="match status" value="1"/>
</dbReference>